<keyword evidence="2" id="KW-1185">Reference proteome</keyword>
<reference evidence="1 2" key="1">
    <citation type="submission" date="2022-01" db="EMBL/GenBank/DDBJ databases">
        <title>Paraglaciecola sp. G1-23.</title>
        <authorList>
            <person name="Jin M.S."/>
            <person name="Han D.M."/>
            <person name="Kim H.M."/>
            <person name="Jeon C.O."/>
        </authorList>
    </citation>
    <scope>NUCLEOTIDE SEQUENCE [LARGE SCALE GENOMIC DNA]</scope>
    <source>
        <strain evidence="1 2">G1-23</strain>
    </source>
</reference>
<sequence length="438" mass="50322">MILSKRTSLAFTIFITFCGILFSIKLAAQSSILVQEALDEAAEKYVKLGLELGEYDKDYVDAYLGPKEWREHAKQHLRPKNKLAKEIHNLLIALKTMPVSKPEHVLRHKALFRNTRAMDIRARMLLGEEFSFEQEAKLIYDATIPKYDFKEFDTALLGIEKLVPGTGDLAQRVDTFRAKFEIPNDLVGDVVDLAIAECKKRSDKYIQLPVTESFILEYVSDKSWSGYNWYQGNNQSLMQINLDFPLQIDRAIDLGCHEGYPGHHVWNVLIENKLLKSNGWVEFSLFPLFSPYALIAEGSANFGIDLAFPEQQKLAFEQKYIFPKAELDPATAAQLDELNQLTKELSHSITATAQLYLDGKITRKQAIEQRRKYSLVSKEKAEQSVRFIEQYRAYVLNYNLGQDTVSRYINAQSQYEKGKWQAFERMLTELKTASDMLN</sequence>
<evidence type="ECO:0000313" key="1">
    <source>
        <dbReference type="EMBL" id="MCF2948581.1"/>
    </source>
</evidence>
<dbReference type="RefSeq" id="WP_235312793.1">
    <property type="nucleotide sequence ID" value="NZ_JAKGAS010000005.1"/>
</dbReference>
<comment type="caution">
    <text evidence="1">The sequence shown here is derived from an EMBL/GenBank/DDBJ whole genome shotgun (WGS) entry which is preliminary data.</text>
</comment>
<evidence type="ECO:0000313" key="2">
    <source>
        <dbReference type="Proteomes" id="UP001521137"/>
    </source>
</evidence>
<dbReference type="EMBL" id="JAKGAS010000005">
    <property type="protein sequence ID" value="MCF2948581.1"/>
    <property type="molecule type" value="Genomic_DNA"/>
</dbReference>
<proteinExistence type="predicted"/>
<dbReference type="Proteomes" id="UP001521137">
    <property type="component" value="Unassembled WGS sequence"/>
</dbReference>
<accession>A0ABS9DAC0</accession>
<gene>
    <name evidence="1" type="ORF">L0668_10720</name>
</gene>
<organism evidence="1 2">
    <name type="scientific">Paraglaciecola algarum</name>
    <dbReference type="NCBI Taxonomy" id="3050085"/>
    <lineage>
        <taxon>Bacteria</taxon>
        <taxon>Pseudomonadati</taxon>
        <taxon>Pseudomonadota</taxon>
        <taxon>Gammaproteobacteria</taxon>
        <taxon>Alteromonadales</taxon>
        <taxon>Alteromonadaceae</taxon>
        <taxon>Paraglaciecola</taxon>
    </lineage>
</organism>
<evidence type="ECO:0008006" key="3">
    <source>
        <dbReference type="Google" id="ProtNLM"/>
    </source>
</evidence>
<protein>
    <recommendedName>
        <fullName evidence="3">DUF885 domain-containing protein</fullName>
    </recommendedName>
</protein>
<name>A0ABS9DAC0_9ALTE</name>